<evidence type="ECO:0000313" key="3">
    <source>
        <dbReference type="Proteomes" id="UP000187609"/>
    </source>
</evidence>
<evidence type="ECO:0000313" key="2">
    <source>
        <dbReference type="EMBL" id="OIT40117.1"/>
    </source>
</evidence>
<gene>
    <name evidence="2" type="ORF">A4A49_01022</name>
</gene>
<feature type="region of interest" description="Disordered" evidence="1">
    <location>
        <begin position="90"/>
        <end position="146"/>
    </location>
</feature>
<evidence type="ECO:0000256" key="1">
    <source>
        <dbReference type="SAM" id="MobiDB-lite"/>
    </source>
</evidence>
<dbReference type="EMBL" id="MJEQ01000051">
    <property type="protein sequence ID" value="OIT40117.1"/>
    <property type="molecule type" value="Genomic_DNA"/>
</dbReference>
<accession>A0A314LG46</accession>
<reference evidence="2" key="1">
    <citation type="submission" date="2016-11" db="EMBL/GenBank/DDBJ databases">
        <title>The genome of Nicotiana attenuata.</title>
        <authorList>
            <person name="Xu S."/>
            <person name="Brockmoeller T."/>
            <person name="Gaquerel E."/>
            <person name="Navarro A."/>
            <person name="Kuhl H."/>
            <person name="Gase K."/>
            <person name="Ling Z."/>
            <person name="Zhou W."/>
            <person name="Kreitzer C."/>
            <person name="Stanke M."/>
            <person name="Tang H."/>
            <person name="Lyons E."/>
            <person name="Pandey P."/>
            <person name="Pandey S.P."/>
            <person name="Timmermann B."/>
            <person name="Baldwin I.T."/>
        </authorList>
    </citation>
    <scope>NUCLEOTIDE SEQUENCE [LARGE SCALE GENOMIC DNA]</scope>
    <source>
        <strain evidence="2">UT</strain>
    </source>
</reference>
<dbReference type="AlphaFoldDB" id="A0A314LG46"/>
<feature type="compositionally biased region" description="Low complexity" evidence="1">
    <location>
        <begin position="98"/>
        <end position="107"/>
    </location>
</feature>
<proteinExistence type="predicted"/>
<keyword evidence="3" id="KW-1185">Reference proteome</keyword>
<protein>
    <submittedName>
        <fullName evidence="2">Uncharacterized protein</fullName>
    </submittedName>
</protein>
<organism evidence="2 3">
    <name type="scientific">Nicotiana attenuata</name>
    <name type="common">Coyote tobacco</name>
    <dbReference type="NCBI Taxonomy" id="49451"/>
    <lineage>
        <taxon>Eukaryota</taxon>
        <taxon>Viridiplantae</taxon>
        <taxon>Streptophyta</taxon>
        <taxon>Embryophyta</taxon>
        <taxon>Tracheophyta</taxon>
        <taxon>Spermatophyta</taxon>
        <taxon>Magnoliopsida</taxon>
        <taxon>eudicotyledons</taxon>
        <taxon>Gunneridae</taxon>
        <taxon>Pentapetalae</taxon>
        <taxon>asterids</taxon>
        <taxon>lamiids</taxon>
        <taxon>Solanales</taxon>
        <taxon>Solanaceae</taxon>
        <taxon>Nicotianoideae</taxon>
        <taxon>Nicotianeae</taxon>
        <taxon>Nicotiana</taxon>
    </lineage>
</organism>
<dbReference type="Gramene" id="OIT40117">
    <property type="protein sequence ID" value="OIT40117"/>
    <property type="gene ID" value="A4A49_01022"/>
</dbReference>
<name>A0A314LG46_NICAT</name>
<comment type="caution">
    <text evidence="2">The sequence shown here is derived from an EMBL/GenBank/DDBJ whole genome shotgun (WGS) entry which is preliminary data.</text>
</comment>
<feature type="region of interest" description="Disordered" evidence="1">
    <location>
        <begin position="1"/>
        <end position="25"/>
    </location>
</feature>
<sequence length="221" mass="23147">MHLATAGAMQADADRAKNSMVPSDQNFVGQDTIGVGALGSTTATSAKTAGDRDAAGLEATVALNETGDRPTVGAPKYAAALVDLVEKQVGDVQKQNDRTGQQQRTGTSQHNNANRKGQELDKGDGVAGILGKRDASNVGGTSANKNATDMLEAGSQHGQQSLAKGWYVVHRSPSKKASSDHKNLEAAAEFKCSNSFDALACAHEHGEKDLQHKEIDRRLNG</sequence>
<dbReference type="Proteomes" id="UP000187609">
    <property type="component" value="Unassembled WGS sequence"/>
</dbReference>